<dbReference type="EMBL" id="MU274901">
    <property type="protein sequence ID" value="KAI0093605.1"/>
    <property type="molecule type" value="Genomic_DNA"/>
</dbReference>
<evidence type="ECO:0000313" key="1">
    <source>
        <dbReference type="EMBL" id="KAI0093605.1"/>
    </source>
</evidence>
<name>A0ACB8UH44_9APHY</name>
<evidence type="ECO:0000313" key="2">
    <source>
        <dbReference type="Proteomes" id="UP001055072"/>
    </source>
</evidence>
<comment type="caution">
    <text evidence="1">The sequence shown here is derived from an EMBL/GenBank/DDBJ whole genome shotgun (WGS) entry which is preliminary data.</text>
</comment>
<gene>
    <name evidence="1" type="ORF">BDY19DRAFT_1044938</name>
</gene>
<accession>A0ACB8UH44</accession>
<reference evidence="1" key="1">
    <citation type="journal article" date="2021" name="Environ. Microbiol.">
        <title>Gene family expansions and transcriptome signatures uncover fungal adaptations to wood decay.</title>
        <authorList>
            <person name="Hage H."/>
            <person name="Miyauchi S."/>
            <person name="Viragh M."/>
            <person name="Drula E."/>
            <person name="Min B."/>
            <person name="Chaduli D."/>
            <person name="Navarro D."/>
            <person name="Favel A."/>
            <person name="Norest M."/>
            <person name="Lesage-Meessen L."/>
            <person name="Balint B."/>
            <person name="Merenyi Z."/>
            <person name="de Eugenio L."/>
            <person name="Morin E."/>
            <person name="Martinez A.T."/>
            <person name="Baldrian P."/>
            <person name="Stursova M."/>
            <person name="Martinez M.J."/>
            <person name="Novotny C."/>
            <person name="Magnuson J.K."/>
            <person name="Spatafora J.W."/>
            <person name="Maurice S."/>
            <person name="Pangilinan J."/>
            <person name="Andreopoulos W."/>
            <person name="LaButti K."/>
            <person name="Hundley H."/>
            <person name="Na H."/>
            <person name="Kuo A."/>
            <person name="Barry K."/>
            <person name="Lipzen A."/>
            <person name="Henrissat B."/>
            <person name="Riley R."/>
            <person name="Ahrendt S."/>
            <person name="Nagy L.G."/>
            <person name="Grigoriev I.V."/>
            <person name="Martin F."/>
            <person name="Rosso M.N."/>
        </authorList>
    </citation>
    <scope>NUCLEOTIDE SEQUENCE</scope>
    <source>
        <strain evidence="1">CBS 384.51</strain>
    </source>
</reference>
<dbReference type="Proteomes" id="UP001055072">
    <property type="component" value="Unassembled WGS sequence"/>
</dbReference>
<organism evidence="1 2">
    <name type="scientific">Irpex rosettiformis</name>
    <dbReference type="NCBI Taxonomy" id="378272"/>
    <lineage>
        <taxon>Eukaryota</taxon>
        <taxon>Fungi</taxon>
        <taxon>Dikarya</taxon>
        <taxon>Basidiomycota</taxon>
        <taxon>Agaricomycotina</taxon>
        <taxon>Agaricomycetes</taxon>
        <taxon>Polyporales</taxon>
        <taxon>Irpicaceae</taxon>
        <taxon>Irpex</taxon>
    </lineage>
</organism>
<sequence length="432" mass="47205">MPRYFTGDELGSIKSVSFKQTNGGKEWETSVDSLIEGSSSASRSRAIQKLVLTSNPEGGSEKLLAAARADGSTSVFHITGETTTLQEQSSWKENRLKQTHKYVGLSFGKRGVYSCTSNGALRLTTLISEDSADAQQDPNLAVLPTRLAEWQLASDEQTFAYAGDEVELSIWDTERAFSSDSVQSIDEGKAVGPASRKRKRTEQLLSGEVWRAKNLPNDSLNLRQPVRNTAFTYLQTSSAPSHQNILVGTQFGDVRRYDTRTARRPVSNWTGIGKTGGIGVIENGLNKNQVFVSDRGSNLYALDLRNGKISFGYKDQGLIPAVELGFSGAVTSIAVSPSFLASNAEDRYTRLHSTFPPPDQVGQQQEHKGEVLEKTYVNVVPTVVLWDGTADASAKEAVEDEEAEGGDDEMWDNMESAESDDEDGKGRKKDSR</sequence>
<keyword evidence="2" id="KW-1185">Reference proteome</keyword>
<protein>
    <submittedName>
        <fullName evidence="1">Uncharacterized protein</fullName>
    </submittedName>
</protein>
<proteinExistence type="predicted"/>